<evidence type="ECO:0000256" key="6">
    <source>
        <dbReference type="ARBA" id="ARBA00012963"/>
    </source>
</evidence>
<comment type="catalytic activity">
    <reaction evidence="1">
        <text>4-amino-5-hydroxymethyl-2-methylpyrimidine + ATP = 4-amino-2-methyl-5-(phosphooxymethyl)pyrimidine + ADP + H(+)</text>
        <dbReference type="Rhea" id="RHEA:23096"/>
        <dbReference type="ChEBI" id="CHEBI:15378"/>
        <dbReference type="ChEBI" id="CHEBI:16892"/>
        <dbReference type="ChEBI" id="CHEBI:30616"/>
        <dbReference type="ChEBI" id="CHEBI:58354"/>
        <dbReference type="ChEBI" id="CHEBI:456216"/>
        <dbReference type="EC" id="2.7.1.49"/>
    </reaction>
</comment>
<name>A0AAE3IFK3_9FIRM</name>
<evidence type="ECO:0000256" key="4">
    <source>
        <dbReference type="ARBA" id="ARBA00009879"/>
    </source>
</evidence>
<organism evidence="17 18">
    <name type="scientific">Hominimerdicola aceti</name>
    <dbReference type="NCBI Taxonomy" id="2981726"/>
    <lineage>
        <taxon>Bacteria</taxon>
        <taxon>Bacillati</taxon>
        <taxon>Bacillota</taxon>
        <taxon>Clostridia</taxon>
        <taxon>Eubacteriales</taxon>
        <taxon>Oscillospiraceae</taxon>
        <taxon>Hominimerdicola</taxon>
    </lineage>
</organism>
<dbReference type="InterPro" id="IPR004399">
    <property type="entry name" value="HMP/HMP-P_kinase_dom"/>
</dbReference>
<dbReference type="GO" id="GO:0005829">
    <property type="term" value="C:cytosol"/>
    <property type="evidence" value="ECO:0007669"/>
    <property type="project" value="TreeGrafter"/>
</dbReference>
<keyword evidence="8 17" id="KW-0808">Transferase</keyword>
<gene>
    <name evidence="17" type="primary">thiD</name>
    <name evidence="17" type="ORF">OCV57_00980</name>
</gene>
<evidence type="ECO:0000256" key="15">
    <source>
        <dbReference type="ARBA" id="ARBA00043176"/>
    </source>
</evidence>
<dbReference type="GO" id="GO:0009228">
    <property type="term" value="P:thiamine biosynthetic process"/>
    <property type="evidence" value="ECO:0007669"/>
    <property type="project" value="UniProtKB-KW"/>
</dbReference>
<evidence type="ECO:0000256" key="7">
    <source>
        <dbReference type="ARBA" id="ARBA00019161"/>
    </source>
</evidence>
<dbReference type="PANTHER" id="PTHR20858:SF17">
    <property type="entry name" value="HYDROXYMETHYLPYRIMIDINE_PHOSPHOMETHYLPYRIMIDINE KINASE THI20-RELATED"/>
    <property type="match status" value="1"/>
</dbReference>
<dbReference type="Proteomes" id="UP001208131">
    <property type="component" value="Unassembled WGS sequence"/>
</dbReference>
<dbReference type="InterPro" id="IPR029056">
    <property type="entry name" value="Ribokinase-like"/>
</dbReference>
<comment type="pathway">
    <text evidence="3">Cofactor biosynthesis; thiamine diphosphate biosynthesis; 4-amino-2-methyl-5-diphosphomethylpyrimidine from 5-amino-1-(5-phospho-D-ribosyl)imidazole: step 3/3.</text>
</comment>
<evidence type="ECO:0000313" key="18">
    <source>
        <dbReference type="Proteomes" id="UP001208131"/>
    </source>
</evidence>
<dbReference type="NCBIfam" id="TIGR00097">
    <property type="entry name" value="HMP-P_kinase"/>
    <property type="match status" value="1"/>
</dbReference>
<dbReference type="GO" id="GO:0008902">
    <property type="term" value="F:hydroxymethylpyrimidine kinase activity"/>
    <property type="evidence" value="ECO:0007669"/>
    <property type="project" value="UniProtKB-EC"/>
</dbReference>
<evidence type="ECO:0000259" key="16">
    <source>
        <dbReference type="Pfam" id="PF08543"/>
    </source>
</evidence>
<feature type="domain" description="Pyridoxamine kinase/Phosphomethylpyrimidine kinase" evidence="16">
    <location>
        <begin position="11"/>
        <end position="254"/>
    </location>
</feature>
<dbReference type="Pfam" id="PF08543">
    <property type="entry name" value="Phos_pyr_kin"/>
    <property type="match status" value="1"/>
</dbReference>
<dbReference type="EC" id="2.7.4.7" evidence="6"/>
<dbReference type="PANTHER" id="PTHR20858">
    <property type="entry name" value="PHOSPHOMETHYLPYRIMIDINE KINASE"/>
    <property type="match status" value="1"/>
</dbReference>
<evidence type="ECO:0000256" key="2">
    <source>
        <dbReference type="ARBA" id="ARBA00000565"/>
    </source>
</evidence>
<sequence length="267" mass="28375">MLKCLSVAGSDCSGGAGIQADLKAFSANETFGMSVITSVVAENTTRVLSVFNVPVEEIQKQIDAVFEDIHVDAVKLGMLPTAEIISAVADKLNEYKPSIIVCDPVMVATSGDALSEGGTVSTMREKLFPIVTLLTPNIPEAEAISGLEIKNENHMEKAARIIMDMGVKNVLVKGGHLTGDAVDYLCTPEGVHKLACKRVDSPNTHGTGCTLSSAITANLAHGMDMLSAVTKAKNYITEAIEKSFTVGKGHSPVNHFYDYYDLKGTVL</sequence>
<dbReference type="GO" id="GO:0008972">
    <property type="term" value="F:phosphomethylpyrimidine kinase activity"/>
    <property type="evidence" value="ECO:0007669"/>
    <property type="project" value="UniProtKB-EC"/>
</dbReference>
<evidence type="ECO:0000256" key="9">
    <source>
        <dbReference type="ARBA" id="ARBA00022741"/>
    </source>
</evidence>
<proteinExistence type="inferred from homology"/>
<evidence type="ECO:0000256" key="3">
    <source>
        <dbReference type="ARBA" id="ARBA00004769"/>
    </source>
</evidence>
<keyword evidence="9" id="KW-0547">Nucleotide-binding</keyword>
<dbReference type="GO" id="GO:0005524">
    <property type="term" value="F:ATP binding"/>
    <property type="evidence" value="ECO:0007669"/>
    <property type="project" value="UniProtKB-KW"/>
</dbReference>
<dbReference type="CDD" id="cd01169">
    <property type="entry name" value="HMPP_kinase"/>
    <property type="match status" value="1"/>
</dbReference>
<dbReference type="EMBL" id="JAOQJZ010000001">
    <property type="protein sequence ID" value="MCU6704497.1"/>
    <property type="molecule type" value="Genomic_DNA"/>
</dbReference>
<evidence type="ECO:0000313" key="17">
    <source>
        <dbReference type="EMBL" id="MCU6704497.1"/>
    </source>
</evidence>
<dbReference type="SUPFAM" id="SSF53613">
    <property type="entry name" value="Ribokinase-like"/>
    <property type="match status" value="1"/>
</dbReference>
<evidence type="ECO:0000256" key="13">
    <source>
        <dbReference type="ARBA" id="ARBA00037917"/>
    </source>
</evidence>
<comment type="catalytic activity">
    <reaction evidence="2">
        <text>4-amino-2-methyl-5-(phosphooxymethyl)pyrimidine + ATP = 4-amino-2-methyl-5-(diphosphooxymethyl)pyrimidine + ADP</text>
        <dbReference type="Rhea" id="RHEA:19893"/>
        <dbReference type="ChEBI" id="CHEBI:30616"/>
        <dbReference type="ChEBI" id="CHEBI:57841"/>
        <dbReference type="ChEBI" id="CHEBI:58354"/>
        <dbReference type="ChEBI" id="CHEBI:456216"/>
        <dbReference type="EC" id="2.7.4.7"/>
    </reaction>
</comment>
<keyword evidence="12" id="KW-0784">Thiamine biosynthesis</keyword>
<comment type="similarity">
    <text evidence="4">Belongs to the ThiD family.</text>
</comment>
<dbReference type="FunFam" id="3.40.1190.20:FF:000003">
    <property type="entry name" value="Phosphomethylpyrimidine kinase ThiD"/>
    <property type="match status" value="1"/>
</dbReference>
<evidence type="ECO:0000256" key="8">
    <source>
        <dbReference type="ARBA" id="ARBA00022679"/>
    </source>
</evidence>
<reference evidence="17 18" key="1">
    <citation type="journal article" date="2021" name="ISME Commun">
        <title>Automated analysis of genomic sequences facilitates high-throughput and comprehensive description of bacteria.</title>
        <authorList>
            <person name="Hitch T.C.A."/>
        </authorList>
    </citation>
    <scope>NUCLEOTIDE SEQUENCE [LARGE SCALE GENOMIC DNA]</scope>
    <source>
        <strain evidence="17 18">Sanger_31</strain>
    </source>
</reference>
<evidence type="ECO:0000256" key="12">
    <source>
        <dbReference type="ARBA" id="ARBA00022977"/>
    </source>
</evidence>
<comment type="pathway">
    <text evidence="13">Cofactor biosynthesis; thiamine diphosphate biosynthesis; 4-amino-2-methyl-5-diphosphomethylpyrimidine from 5-amino-1-(5-phospho-D-ribosyl)imidazole: step 2/3.</text>
</comment>
<keyword evidence="11" id="KW-0067">ATP-binding</keyword>
<keyword evidence="10 17" id="KW-0418">Kinase</keyword>
<dbReference type="EC" id="2.7.1.49" evidence="5"/>
<dbReference type="InterPro" id="IPR013749">
    <property type="entry name" value="PM/HMP-P_kinase-1"/>
</dbReference>
<accession>A0AAE3IFK3</accession>
<protein>
    <recommendedName>
        <fullName evidence="7">Hydroxymethylpyrimidine/phosphomethylpyrimidine kinase</fullName>
        <ecNumber evidence="5">2.7.1.49</ecNumber>
        <ecNumber evidence="6">2.7.4.7</ecNumber>
    </recommendedName>
    <alternativeName>
        <fullName evidence="14">Hydroxymethylpyrimidine kinase</fullName>
    </alternativeName>
    <alternativeName>
        <fullName evidence="15">Hydroxymethylpyrimidine phosphate kinase</fullName>
    </alternativeName>
</protein>
<evidence type="ECO:0000256" key="14">
    <source>
        <dbReference type="ARBA" id="ARBA00042102"/>
    </source>
</evidence>
<evidence type="ECO:0000256" key="11">
    <source>
        <dbReference type="ARBA" id="ARBA00022840"/>
    </source>
</evidence>
<comment type="caution">
    <text evidence="17">The sequence shown here is derived from an EMBL/GenBank/DDBJ whole genome shotgun (WGS) entry which is preliminary data.</text>
</comment>
<evidence type="ECO:0000256" key="10">
    <source>
        <dbReference type="ARBA" id="ARBA00022777"/>
    </source>
</evidence>
<evidence type="ECO:0000256" key="1">
    <source>
        <dbReference type="ARBA" id="ARBA00000151"/>
    </source>
</evidence>
<dbReference type="RefSeq" id="WP_046439964.1">
    <property type="nucleotide sequence ID" value="NZ_JAOQJZ010000001.1"/>
</dbReference>
<keyword evidence="18" id="KW-1185">Reference proteome</keyword>
<dbReference type="Gene3D" id="3.40.1190.20">
    <property type="match status" value="1"/>
</dbReference>
<evidence type="ECO:0000256" key="5">
    <source>
        <dbReference type="ARBA" id="ARBA00012135"/>
    </source>
</evidence>
<dbReference type="AlphaFoldDB" id="A0AAE3IFK3"/>